<sequence length="217" mass="23212">MTESSQPGTYPAASTGLLLVDPYNDFLSEGGKLNGRAKPVADQVGTLANLKRTVTIVRARGIQVFYVPHHRARSGDFSTWRHPSPYQLGASRAQVFAAGSWGGQWHPDFEPLPGDIMIHEHWGGSGFANTDLDLQLKQHGIQKVILVGMLANTCIEATGRFATELGYHVTLVRDATAAFSAEAMHAAHEINGPTFAHAIVTTAELCSALGDAGGVPR</sequence>
<evidence type="ECO:0000256" key="1">
    <source>
        <dbReference type="ARBA" id="ARBA00022801"/>
    </source>
</evidence>
<dbReference type="PANTHER" id="PTHR43540:SF16">
    <property type="entry name" value="ISOCHORISMATASE-LIKE DOMAIN-CONTAINING PROTEIN"/>
    <property type="match status" value="1"/>
</dbReference>
<dbReference type="GO" id="GO:0016787">
    <property type="term" value="F:hydrolase activity"/>
    <property type="evidence" value="ECO:0007669"/>
    <property type="project" value="UniProtKB-KW"/>
</dbReference>
<dbReference type="InterPro" id="IPR036380">
    <property type="entry name" value="Isochorismatase-like_sf"/>
</dbReference>
<evidence type="ECO:0000259" key="2">
    <source>
        <dbReference type="Pfam" id="PF00857"/>
    </source>
</evidence>
<dbReference type="Pfam" id="PF00857">
    <property type="entry name" value="Isochorismatase"/>
    <property type="match status" value="1"/>
</dbReference>
<dbReference type="EMBL" id="CP038636">
    <property type="protein sequence ID" value="QBY55083.1"/>
    <property type="molecule type" value="Genomic_DNA"/>
</dbReference>
<dbReference type="SUPFAM" id="SSF52499">
    <property type="entry name" value="Isochorismatase-like hydrolases"/>
    <property type="match status" value="1"/>
</dbReference>
<dbReference type="CDD" id="cd00431">
    <property type="entry name" value="cysteine_hydrolases"/>
    <property type="match status" value="1"/>
</dbReference>
<proteinExistence type="predicted"/>
<accession>A0A4P7LN43</accession>
<feature type="domain" description="Isochorismatase-like" evidence="2">
    <location>
        <begin position="16"/>
        <end position="195"/>
    </location>
</feature>
<dbReference type="InterPro" id="IPR050272">
    <property type="entry name" value="Isochorismatase-like_hydrls"/>
</dbReference>
<geneLocation type="plasmid" evidence="3">
    <name>unnamed1</name>
</geneLocation>
<keyword evidence="1 3" id="KW-0378">Hydrolase</keyword>
<dbReference type="RefSeq" id="WP_135706391.1">
    <property type="nucleotide sequence ID" value="NZ_CP038636.1"/>
</dbReference>
<gene>
    <name evidence="3" type="ORF">E0W60_28460</name>
</gene>
<dbReference type="KEGG" id="cox:E0W60_28460"/>
<protein>
    <submittedName>
        <fullName evidence="3">Cysteine hydrolase</fullName>
    </submittedName>
</protein>
<evidence type="ECO:0000313" key="3">
    <source>
        <dbReference type="EMBL" id="QBY55083.1"/>
    </source>
</evidence>
<reference evidence="3 4" key="1">
    <citation type="submission" date="2019-03" db="EMBL/GenBank/DDBJ databases">
        <title>Efficiently degradation of phenoxyalkanoic acid herbicides by Cupriavidus oxalaticus strain X32.</title>
        <authorList>
            <person name="Sheng X."/>
        </authorList>
    </citation>
    <scope>NUCLEOTIDE SEQUENCE [LARGE SCALE GENOMIC DNA]</scope>
    <source>
        <strain evidence="3 4">X32</strain>
        <plasmid evidence="3 4">unnamed1</plasmid>
    </source>
</reference>
<dbReference type="Gene3D" id="3.40.50.850">
    <property type="entry name" value="Isochorismatase-like"/>
    <property type="match status" value="1"/>
</dbReference>
<evidence type="ECO:0000313" key="4">
    <source>
        <dbReference type="Proteomes" id="UP000295294"/>
    </source>
</evidence>
<dbReference type="InterPro" id="IPR000868">
    <property type="entry name" value="Isochorismatase-like_dom"/>
</dbReference>
<organism evidence="3 4">
    <name type="scientific">Cupriavidus oxalaticus</name>
    <dbReference type="NCBI Taxonomy" id="96344"/>
    <lineage>
        <taxon>Bacteria</taxon>
        <taxon>Pseudomonadati</taxon>
        <taxon>Pseudomonadota</taxon>
        <taxon>Betaproteobacteria</taxon>
        <taxon>Burkholderiales</taxon>
        <taxon>Burkholderiaceae</taxon>
        <taxon>Cupriavidus</taxon>
    </lineage>
</organism>
<dbReference type="OrthoDB" id="9781985at2"/>
<dbReference type="PANTHER" id="PTHR43540">
    <property type="entry name" value="PEROXYUREIDOACRYLATE/UREIDOACRYLATE AMIDOHYDROLASE-RELATED"/>
    <property type="match status" value="1"/>
</dbReference>
<name>A0A4P7LN43_9BURK</name>
<dbReference type="Proteomes" id="UP000295294">
    <property type="component" value="Plasmid unnamed1"/>
</dbReference>
<dbReference type="AlphaFoldDB" id="A0A4P7LN43"/>
<keyword evidence="3" id="KW-0614">Plasmid</keyword>